<protein>
    <submittedName>
        <fullName evidence="2">Uncharacterized protein</fullName>
    </submittedName>
</protein>
<accession>A0A6H1ZZM8</accession>
<keyword evidence="1" id="KW-1133">Transmembrane helix</keyword>
<keyword evidence="1" id="KW-0812">Transmembrane</keyword>
<dbReference type="EMBL" id="MT144378">
    <property type="protein sequence ID" value="QJA52912.1"/>
    <property type="molecule type" value="Genomic_DNA"/>
</dbReference>
<sequence>MEPCIQLETIKRHDKDISDHNKILTNIDRFITELKIRNEYDEKRSKGMEDDIKEIKGYHTVNTGREDNKRQHQYYNYGLIAFFIVTICGILFAFLKYLGEMTEALKTIQQIKP</sequence>
<name>A0A6H1ZZM8_9ZZZZ</name>
<organism evidence="2">
    <name type="scientific">viral metagenome</name>
    <dbReference type="NCBI Taxonomy" id="1070528"/>
    <lineage>
        <taxon>unclassified sequences</taxon>
        <taxon>metagenomes</taxon>
        <taxon>organismal metagenomes</taxon>
    </lineage>
</organism>
<dbReference type="AlphaFoldDB" id="A0A6H1ZZM8"/>
<evidence type="ECO:0000313" key="2">
    <source>
        <dbReference type="EMBL" id="QJA52912.1"/>
    </source>
</evidence>
<feature type="transmembrane region" description="Helical" evidence="1">
    <location>
        <begin position="74"/>
        <end position="95"/>
    </location>
</feature>
<proteinExistence type="predicted"/>
<evidence type="ECO:0000256" key="1">
    <source>
        <dbReference type="SAM" id="Phobius"/>
    </source>
</evidence>
<gene>
    <name evidence="2" type="ORF">TM448A03072_0002</name>
</gene>
<reference evidence="2" key="1">
    <citation type="submission" date="2020-03" db="EMBL/GenBank/DDBJ databases">
        <title>The deep terrestrial virosphere.</title>
        <authorList>
            <person name="Holmfeldt K."/>
            <person name="Nilsson E."/>
            <person name="Simone D."/>
            <person name="Lopez-Fernandez M."/>
            <person name="Wu X."/>
            <person name="de Brujin I."/>
            <person name="Lundin D."/>
            <person name="Andersson A."/>
            <person name="Bertilsson S."/>
            <person name="Dopson M."/>
        </authorList>
    </citation>
    <scope>NUCLEOTIDE SEQUENCE</scope>
    <source>
        <strain evidence="2">TM448A03072</strain>
    </source>
</reference>
<keyword evidence="1" id="KW-0472">Membrane</keyword>